<dbReference type="Proteomes" id="UP001301526">
    <property type="component" value="Chromosome"/>
</dbReference>
<dbReference type="RefSeq" id="WP_105154058.1">
    <property type="nucleotide sequence ID" value="NZ_CP118734.1"/>
</dbReference>
<dbReference type="InterPro" id="IPR016181">
    <property type="entry name" value="Acyl_CoA_acyltransferase"/>
</dbReference>
<name>A0AA96VI15_9STRE</name>
<keyword evidence="3" id="KW-1185">Reference proteome</keyword>
<evidence type="ECO:0000313" key="3">
    <source>
        <dbReference type="Proteomes" id="UP001301526"/>
    </source>
</evidence>
<feature type="domain" description="N-acetyltransferase" evidence="1">
    <location>
        <begin position="7"/>
        <end position="80"/>
    </location>
</feature>
<accession>A0AA96VI15</accession>
<evidence type="ECO:0000259" key="1">
    <source>
        <dbReference type="Pfam" id="PF13302"/>
    </source>
</evidence>
<proteinExistence type="predicted"/>
<dbReference type="EMBL" id="CP118734">
    <property type="protein sequence ID" value="WNY49841.1"/>
    <property type="molecule type" value="Genomic_DNA"/>
</dbReference>
<protein>
    <submittedName>
        <fullName evidence="2">GNAT family N-acetyltransferase</fullName>
    </submittedName>
</protein>
<dbReference type="Pfam" id="PF13302">
    <property type="entry name" value="Acetyltransf_3"/>
    <property type="match status" value="1"/>
</dbReference>
<organism evidence="2 3">
    <name type="scientific">Streptococcus iners subsp. hyiners</name>
    <dbReference type="NCBI Taxonomy" id="3028083"/>
    <lineage>
        <taxon>Bacteria</taxon>
        <taxon>Bacillati</taxon>
        <taxon>Bacillota</taxon>
        <taxon>Bacilli</taxon>
        <taxon>Lactobacillales</taxon>
        <taxon>Streptococcaceae</taxon>
        <taxon>Streptococcus</taxon>
        <taxon>Streptococcus iners</taxon>
    </lineage>
</organism>
<dbReference type="InterPro" id="IPR000182">
    <property type="entry name" value="GNAT_dom"/>
</dbReference>
<gene>
    <name evidence="2" type="ORF">PW220_04160</name>
</gene>
<dbReference type="SUPFAM" id="SSF55729">
    <property type="entry name" value="Acyl-CoA N-acyltransferases (Nat)"/>
    <property type="match status" value="1"/>
</dbReference>
<evidence type="ECO:0000313" key="2">
    <source>
        <dbReference type="EMBL" id="WNY49841.1"/>
    </source>
</evidence>
<dbReference type="Gene3D" id="3.40.630.30">
    <property type="match status" value="1"/>
</dbReference>
<dbReference type="AlphaFoldDB" id="A0AA96VI15"/>
<sequence length="87" mass="10291">MILNTKRLNIRPFRSDDIEDAFEIYTDADVCRYLLEDEWNTEDKEEFEKKIKNNKLEENSSLNLAVVLDKKVSFYVGSYGRGNFLTM</sequence>
<dbReference type="GO" id="GO:0016747">
    <property type="term" value="F:acyltransferase activity, transferring groups other than amino-acyl groups"/>
    <property type="evidence" value="ECO:0007669"/>
    <property type="project" value="InterPro"/>
</dbReference>
<reference evidence="2 3" key="1">
    <citation type="submission" date="2023-02" db="EMBL/GenBank/DDBJ databases">
        <title>Streptococcus sp. Genome Sequencing and Assembly.</title>
        <authorList>
            <person name="Shore S.M."/>
            <person name="Nicholson T.L."/>
        </authorList>
    </citation>
    <scope>NUCLEOTIDE SEQUENCE [LARGE SCALE GENOMIC DNA]</scope>
    <source>
        <strain evidence="2 3">29892</strain>
    </source>
</reference>